<evidence type="ECO:0000256" key="2">
    <source>
        <dbReference type="ARBA" id="ARBA00022741"/>
    </source>
</evidence>
<dbReference type="GO" id="GO:0005524">
    <property type="term" value="F:ATP binding"/>
    <property type="evidence" value="ECO:0007669"/>
    <property type="project" value="UniProtKB-UniRule"/>
</dbReference>
<keyword evidence="2 9" id="KW-0547">Nucleotide-binding</keyword>
<sequence>MIIRKIELKDFLSHKDTTIEFNGTINVIIGHNGAGKSSIIDSIMFGLFRKPLRDVRKQEDLIRKGSSRGSVILTLENKGVNYTIKRYLQNRGGSTEDTISIKDQNGSKTLGYGAQNVTQKIKEMLNLDDEVLRSTIVVGQGKIDSVFENLPNTIKAILKLDKIEKLRDSNGPIKELIDEIQLEIKNLNTIEEWLKKYIQEKKEKEQRLTFLKNELSTLSKKEEEVSKRYDEIKKRVEIEEEKERKYSELNSLLGKLNEEISRLEKEIEKEKGLKEEKEKLSLETIQLDQLRREKEKLIEIQNKFKLLDSELNNYSLLIKDLETLKEKLNKKKEFLPYYNEYQQIEEKIATLEEKEKEYDTLLKQIQKLENDIEQIKAKIMGMGNIPDPKKIEEEIEKLNKEIEEKSRQKEDLNNQIGEIKGKISELNRILENLNEVKGNTCPVCGRELDAHHKIKISTEIKVKTEELKKELQNKLLELNSISKLISDYNQKINEKRKEQQIAIKKSSDYESLNSRKEELIKEREKIYNRIEELKQYHELYNELKKKEKELRPKYEEYLKYSDVDEDKIKEKEEQVAKLKEEIEKLKKETSGYDKNTIGEQIKNIEKKIKDLEEKKNRLNEIEKELAVIEKYKQILVQDKEQVVKLKTEIENLNFDENKLKELKNTKDEIEKKLNDIRIKKGEVSGEINAIENSIREIDQKIKELEGKLKNKQTLLSAFDKLKKLRDELSETNLQAYLMNTVRNLVEDSLNNILSRFDLAFSRVEVDFNGKEGIYAYNTSGQRLSINQLSGGERVSIALALRLALAKSLMNEVGFLILDEPTVNLDEYRKRELIDIIRSTVEVVPQIIVVTHDEELLQAGDYVIKVEKKGDSSKIEVINVD</sequence>
<evidence type="ECO:0000256" key="5">
    <source>
        <dbReference type="ARBA" id="ARBA00022833"/>
    </source>
</evidence>
<dbReference type="Pfam" id="PF13476">
    <property type="entry name" value="AAA_23"/>
    <property type="match status" value="1"/>
</dbReference>
<dbReference type="InterPro" id="IPR027417">
    <property type="entry name" value="P-loop_NTPase"/>
</dbReference>
<dbReference type="PROSITE" id="PS51131">
    <property type="entry name" value="ZN_HOOK"/>
    <property type="match status" value="1"/>
</dbReference>
<evidence type="ECO:0000256" key="6">
    <source>
        <dbReference type="ARBA" id="ARBA00022840"/>
    </source>
</evidence>
<evidence type="ECO:0000256" key="3">
    <source>
        <dbReference type="ARBA" id="ARBA00022763"/>
    </source>
</evidence>
<name>A0AAT9GNY9_9CREN</name>
<dbReference type="RefSeq" id="WP_369610723.1">
    <property type="nucleotide sequence ID" value="NZ_AP031322.1"/>
</dbReference>
<keyword evidence="7 9" id="KW-0175">Coiled coil</keyword>
<organism evidence="12">
    <name type="scientific">Sulfurisphaera javensis</name>
    <dbReference type="NCBI Taxonomy" id="2049879"/>
    <lineage>
        <taxon>Archaea</taxon>
        <taxon>Thermoproteota</taxon>
        <taxon>Thermoprotei</taxon>
        <taxon>Sulfolobales</taxon>
        <taxon>Sulfolobaceae</taxon>
        <taxon>Sulfurisphaera</taxon>
    </lineage>
</organism>
<dbReference type="HAMAP" id="MF_00449">
    <property type="entry name" value="RAD50"/>
    <property type="match status" value="1"/>
</dbReference>
<feature type="coiled-coil region" evidence="9">
    <location>
        <begin position="461"/>
        <end position="734"/>
    </location>
</feature>
<dbReference type="Pfam" id="PF13166">
    <property type="entry name" value="AAA_13"/>
    <property type="match status" value="1"/>
</dbReference>
<dbReference type="GO" id="GO:0008270">
    <property type="term" value="F:zinc ion binding"/>
    <property type="evidence" value="ECO:0007669"/>
    <property type="project" value="UniProtKB-UniRule"/>
</dbReference>
<dbReference type="GO" id="GO:0016887">
    <property type="term" value="F:ATP hydrolysis activity"/>
    <property type="evidence" value="ECO:0007669"/>
    <property type="project" value="UniProtKB-UniRule"/>
</dbReference>
<dbReference type="InterPro" id="IPR022982">
    <property type="entry name" value="Rad50_ATPase_archaeal"/>
</dbReference>
<keyword evidence="6 9" id="KW-0067">ATP-binding</keyword>
<accession>A0AAT9GNY9</accession>
<evidence type="ECO:0000259" key="11">
    <source>
        <dbReference type="PROSITE" id="PS51131"/>
    </source>
</evidence>
<gene>
    <name evidence="9 12" type="primary">rad50</name>
    <name evidence="12" type="ORF">SJAV_04500</name>
</gene>
<evidence type="ECO:0000256" key="8">
    <source>
        <dbReference type="ARBA" id="ARBA00023204"/>
    </source>
</evidence>
<evidence type="ECO:0000313" key="12">
    <source>
        <dbReference type="EMBL" id="BFH72506.1"/>
    </source>
</evidence>
<dbReference type="KEGG" id="sjv:SJAV_04500"/>
<feature type="binding site" evidence="9">
    <location>
        <begin position="32"/>
        <end position="38"/>
    </location>
    <ligand>
        <name>ATP</name>
        <dbReference type="ChEBI" id="CHEBI:30616"/>
    </ligand>
</feature>
<feature type="binding site" evidence="9 10">
    <location>
        <position position="441"/>
    </location>
    <ligand>
        <name>Zn(2+)</name>
        <dbReference type="ChEBI" id="CHEBI:29105"/>
    </ligand>
</feature>
<comment type="domain">
    <text evidence="9">The two conserved Cys that bind zinc constitute the zinc-hook, which separates the large intramolecular coiled coil regions. The 2 Cys residues coordinate one molecule of zinc with the help of the 2 Cys residues of the zinc-hook of another Rad50 molecule, thereby forming a V-shaped homodimer.</text>
</comment>
<dbReference type="SUPFAM" id="SSF52540">
    <property type="entry name" value="P-loop containing nucleoside triphosphate hydrolases"/>
    <property type="match status" value="2"/>
</dbReference>
<keyword evidence="1 9" id="KW-0479">Metal-binding</keyword>
<dbReference type="InterPro" id="IPR013134">
    <property type="entry name" value="Zn_hook_RAD50"/>
</dbReference>
<dbReference type="GeneID" id="92353382"/>
<evidence type="ECO:0000256" key="4">
    <source>
        <dbReference type="ARBA" id="ARBA00022801"/>
    </source>
</evidence>
<protein>
    <recommendedName>
        <fullName evidence="9">DNA double-strand break repair Rad50 ATPase</fullName>
    </recommendedName>
</protein>
<reference evidence="12" key="1">
    <citation type="submission" date="2024-03" db="EMBL/GenBank/DDBJ databases">
        <title>Complete genome sequence of Sulfurisphaera javensis strain KD-1.</title>
        <authorList>
            <person name="Sakai H."/>
            <person name="Nur N."/>
            <person name="Suwanto A."/>
            <person name="Kurosawa N."/>
        </authorList>
    </citation>
    <scope>NUCLEOTIDE SEQUENCE</scope>
    <source>
        <strain evidence="12">KD-1</strain>
    </source>
</reference>
<keyword evidence="3 9" id="KW-0227">DNA damage</keyword>
<dbReference type="Gene3D" id="3.40.50.300">
    <property type="entry name" value="P-loop containing nucleotide triphosphate hydrolases"/>
    <property type="match status" value="2"/>
</dbReference>
<comment type="caution">
    <text evidence="9">Lacks conserved residue(s) required for the propagation of feature annotation.</text>
</comment>
<dbReference type="InterPro" id="IPR026866">
    <property type="entry name" value="CR006_AAA"/>
</dbReference>
<dbReference type="InterPro" id="IPR038729">
    <property type="entry name" value="Rad50/SbcC_AAA"/>
</dbReference>
<dbReference type="Gene3D" id="1.10.287.510">
    <property type="entry name" value="Helix hairpin bin"/>
    <property type="match status" value="1"/>
</dbReference>
<feature type="binding site" evidence="9 10">
    <location>
        <position position="444"/>
    </location>
    <ligand>
        <name>Zn(2+)</name>
        <dbReference type="ChEBI" id="CHEBI:29105"/>
    </ligand>
</feature>
<keyword evidence="5 9" id="KW-0862">Zinc</keyword>
<evidence type="ECO:0000256" key="7">
    <source>
        <dbReference type="ARBA" id="ARBA00023054"/>
    </source>
</evidence>
<proteinExistence type="inferred from homology"/>
<evidence type="ECO:0000256" key="1">
    <source>
        <dbReference type="ARBA" id="ARBA00022723"/>
    </source>
</evidence>
<comment type="subunit">
    <text evidence="9">Homodimer. Forms a heterotetramer composed of two Mre11 subunits and two Rad50 subunits.</text>
</comment>
<dbReference type="Pfam" id="PF04423">
    <property type="entry name" value="Rad50_zn_hook"/>
    <property type="match status" value="1"/>
</dbReference>
<feature type="coiled-coil region" evidence="9">
    <location>
        <begin position="187"/>
        <end position="436"/>
    </location>
</feature>
<feature type="binding site" evidence="9">
    <location>
        <position position="140"/>
    </location>
    <ligand>
        <name>ATP</name>
        <dbReference type="ChEBI" id="CHEBI:30616"/>
    </ligand>
</feature>
<keyword evidence="4 9" id="KW-0378">Hydrolase</keyword>
<dbReference type="PANTHER" id="PTHR32114:SF2">
    <property type="entry name" value="ABC TRANSPORTER ABCH.3"/>
    <property type="match status" value="1"/>
</dbReference>
<dbReference type="SUPFAM" id="SSF75712">
    <property type="entry name" value="Rad50 coiled-coil Zn hook"/>
    <property type="match status" value="1"/>
</dbReference>
<evidence type="ECO:0000256" key="10">
    <source>
        <dbReference type="PROSITE-ProRule" id="PRU00471"/>
    </source>
</evidence>
<dbReference type="PANTHER" id="PTHR32114">
    <property type="entry name" value="ABC TRANSPORTER ABCH.3"/>
    <property type="match status" value="1"/>
</dbReference>
<feature type="domain" description="Zinc-hook" evidence="11">
    <location>
        <begin position="395"/>
        <end position="493"/>
    </location>
</feature>
<dbReference type="GO" id="GO:0006302">
    <property type="term" value="P:double-strand break repair"/>
    <property type="evidence" value="ECO:0007669"/>
    <property type="project" value="UniProtKB-UniRule"/>
</dbReference>
<dbReference type="AlphaFoldDB" id="A0AAT9GNY9"/>
<dbReference type="EMBL" id="AP031322">
    <property type="protein sequence ID" value="BFH72506.1"/>
    <property type="molecule type" value="Genomic_DNA"/>
</dbReference>
<evidence type="ECO:0000256" key="9">
    <source>
        <dbReference type="HAMAP-Rule" id="MF_00449"/>
    </source>
</evidence>
<comment type="similarity">
    <text evidence="9">Belongs to the SMC family. RAD50 subfamily.</text>
</comment>
<keyword evidence="8 9" id="KW-0234">DNA repair</keyword>
<comment type="function">
    <text evidence="9">Part of the Rad50/Mre11 complex, which is involved in the early steps of DNA double-strand break (DSB) repair. The complex may facilitate opening of the processed DNA ends to aid in the recruitment of HerA and NurA. Rad50 controls the balance between DNA end bridging and DNA resection via ATP-dependent structural rearrangements of the Rad50/Mre11 complex.</text>
</comment>
<comment type="cofactor">
    <cofactor evidence="9">
        <name>Zn(2+)</name>
        <dbReference type="ChEBI" id="CHEBI:29105"/>
    </cofactor>
    <text evidence="9">Binds 1 zinc ion per homodimer.</text>
</comment>